<name>J7MF50_THEOR</name>
<accession>J7MF50</accession>
<dbReference type="Proteomes" id="UP000003786">
    <property type="component" value="Chromosome 4"/>
</dbReference>
<evidence type="ECO:0000313" key="2">
    <source>
        <dbReference type="Proteomes" id="UP000003786"/>
    </source>
</evidence>
<sequence>MEHNVYSFWLAYCVGHRQRSYHKFEYNLGNFRARRIGKAMNILVQQILEGMELDSHVRNLGIERMKQKCEDGWDLKEIPKKLQLVLNDTLRFSFNWCLTQNGVIIPQN</sequence>
<dbReference type="GeneID" id="20716843"/>
<reference evidence="1 2" key="1">
    <citation type="journal article" date="2012" name="MBio">
        <title>Comparative genome analysis of three eukaryotic parasites with differing abilities to transform leukocytes reveals key mediators of Theileria-induced leukocyte transformation.</title>
        <authorList>
            <person name="Hayashida K."/>
            <person name="Hara Y."/>
            <person name="Abe T."/>
            <person name="Yamasaki C."/>
            <person name="Toyoda A."/>
            <person name="Kosuge T."/>
            <person name="Suzuki Y."/>
            <person name="Sato Y."/>
            <person name="Kawashima S."/>
            <person name="Katayama T."/>
            <person name="Wakaguri H."/>
            <person name="Inoue N."/>
            <person name="Homma K."/>
            <person name="Tada-Umezaki M."/>
            <person name="Yagi Y."/>
            <person name="Fujii Y."/>
            <person name="Habara T."/>
            <person name="Kanehisa M."/>
            <person name="Watanabe H."/>
            <person name="Ito K."/>
            <person name="Gojobori T."/>
            <person name="Sugawara H."/>
            <person name="Imanishi T."/>
            <person name="Weir W."/>
            <person name="Gardner M."/>
            <person name="Pain A."/>
            <person name="Shiels B."/>
            <person name="Hattori M."/>
            <person name="Nene V."/>
            <person name="Sugimoto C."/>
        </authorList>
    </citation>
    <scope>NUCLEOTIDE SEQUENCE [LARGE SCALE GENOMIC DNA]</scope>
    <source>
        <strain evidence="1 2">Shintoku</strain>
    </source>
</reference>
<proteinExistence type="predicted"/>
<dbReference type="AlphaFoldDB" id="J7MF50"/>
<dbReference type="KEGG" id="tot:TOT_040000801"/>
<protein>
    <submittedName>
        <fullName evidence="1">Uncharacterized protein</fullName>
    </submittedName>
</protein>
<dbReference type="EMBL" id="AP011949">
    <property type="protein sequence ID" value="BAM42434.1"/>
    <property type="molecule type" value="Genomic_DNA"/>
</dbReference>
<evidence type="ECO:0000313" key="1">
    <source>
        <dbReference type="EMBL" id="BAM42434.1"/>
    </source>
</evidence>
<gene>
    <name evidence="1" type="ORF">TOT_040000801</name>
</gene>
<organism evidence="1 2">
    <name type="scientific">Theileria orientalis strain Shintoku</name>
    <dbReference type="NCBI Taxonomy" id="869250"/>
    <lineage>
        <taxon>Eukaryota</taxon>
        <taxon>Sar</taxon>
        <taxon>Alveolata</taxon>
        <taxon>Apicomplexa</taxon>
        <taxon>Aconoidasida</taxon>
        <taxon>Piroplasmida</taxon>
        <taxon>Theileriidae</taxon>
        <taxon>Theileria</taxon>
    </lineage>
</organism>
<dbReference type="RefSeq" id="XP_009692735.1">
    <property type="nucleotide sequence ID" value="XM_009694440.1"/>
</dbReference>
<dbReference type="VEuPathDB" id="PiroplasmaDB:TOT_040000801"/>
<keyword evidence="2" id="KW-1185">Reference proteome</keyword>